<dbReference type="AlphaFoldDB" id="A0A7C8GVM9"/>
<dbReference type="Gene3D" id="3.50.50.60">
    <property type="entry name" value="FAD/NAD(P)-binding domain"/>
    <property type="match status" value="2"/>
</dbReference>
<evidence type="ECO:0000256" key="4">
    <source>
        <dbReference type="ARBA" id="ARBA00005096"/>
    </source>
</evidence>
<evidence type="ECO:0000256" key="14">
    <source>
        <dbReference type="ARBA" id="ARBA00023063"/>
    </source>
</evidence>
<dbReference type="Gene3D" id="3.30.413.10">
    <property type="entry name" value="Sulfite Reductase Hemoprotein, domain 1"/>
    <property type="match status" value="1"/>
</dbReference>
<dbReference type="GO" id="GO:0050660">
    <property type="term" value="F:flavin adenine dinucleotide binding"/>
    <property type="evidence" value="ECO:0007669"/>
    <property type="project" value="InterPro"/>
</dbReference>
<dbReference type="GO" id="GO:0098809">
    <property type="term" value="F:nitrite reductase activity"/>
    <property type="evidence" value="ECO:0007669"/>
    <property type="project" value="InterPro"/>
</dbReference>
<comment type="caution">
    <text evidence="19">The sequence shown here is derived from an EMBL/GenBank/DDBJ whole genome shotgun (WGS) entry which is preliminary data.</text>
</comment>
<dbReference type="SUPFAM" id="SSF56014">
    <property type="entry name" value="Nitrite and sulphite reductase 4Fe-4S domain-like"/>
    <property type="match status" value="1"/>
</dbReference>
<evidence type="ECO:0000313" key="20">
    <source>
        <dbReference type="Proteomes" id="UP000480246"/>
    </source>
</evidence>
<accession>A0A7C8GVM9</accession>
<reference evidence="19 20" key="1">
    <citation type="submission" date="2019-10" db="EMBL/GenBank/DDBJ databases">
        <title>Gracilibacillus sp. nov. isolated from rice seeds.</title>
        <authorList>
            <person name="He S."/>
        </authorList>
    </citation>
    <scope>NUCLEOTIDE SEQUENCE [LARGE SCALE GENOMIC DNA]</scope>
    <source>
        <strain evidence="19 20">TD8</strain>
    </source>
</reference>
<keyword evidence="9" id="KW-0479">Metal-binding</keyword>
<keyword evidence="12" id="KW-0408">Iron</keyword>
<dbReference type="SUPFAM" id="SSF51905">
    <property type="entry name" value="FAD/NAD(P)-binding domain"/>
    <property type="match status" value="2"/>
</dbReference>
<dbReference type="CDD" id="cd19944">
    <property type="entry name" value="NirB_Fer2_BFD-like_2"/>
    <property type="match status" value="1"/>
</dbReference>
<dbReference type="GO" id="GO:0046872">
    <property type="term" value="F:metal ion binding"/>
    <property type="evidence" value="ECO:0007669"/>
    <property type="project" value="UniProtKB-KW"/>
</dbReference>
<dbReference type="EMBL" id="WEID01000013">
    <property type="protein sequence ID" value="KAB8138895.1"/>
    <property type="molecule type" value="Genomic_DNA"/>
</dbReference>
<dbReference type="InterPro" id="IPR052034">
    <property type="entry name" value="NasD-like"/>
</dbReference>
<dbReference type="GO" id="GO:0051537">
    <property type="term" value="F:2 iron, 2 sulfur cluster binding"/>
    <property type="evidence" value="ECO:0007669"/>
    <property type="project" value="UniProtKB-KW"/>
</dbReference>
<dbReference type="InterPro" id="IPR041854">
    <property type="entry name" value="BFD-like_2Fe2S-bd_dom_sf"/>
</dbReference>
<keyword evidence="7" id="KW-0285">Flavoprotein</keyword>
<dbReference type="GO" id="GO:0042128">
    <property type="term" value="P:nitrate assimilation"/>
    <property type="evidence" value="ECO:0007669"/>
    <property type="project" value="UniProtKB-KW"/>
</dbReference>
<evidence type="ECO:0000313" key="19">
    <source>
        <dbReference type="EMBL" id="KAB8138895.1"/>
    </source>
</evidence>
<gene>
    <name evidence="19" type="ORF">F9U64_02755</name>
</gene>
<evidence type="ECO:0000256" key="8">
    <source>
        <dbReference type="ARBA" id="ARBA00022714"/>
    </source>
</evidence>
<evidence type="ECO:0000256" key="11">
    <source>
        <dbReference type="ARBA" id="ARBA00023002"/>
    </source>
</evidence>
<sequence length="773" mass="86951">MEKKELVLIGNGMAGLKCIEHILHEDPDLYQITVFGSEPYTNYSRIMLSSVLQGTTSFDDITLNDWEWYEKNQIKLYPGEPVEYIDSKVKAVGTSKRQVSYDKLIIATGSVPFILPVPGADKEGVMAFRTIDDCKKMMATSKTYKKAAVIGGGILGLEAARGLLNLGMTVDVIHLADRLMNNQLDQQAATMLQEVLTEQGMNFLLEKETAEIFGKNRVEGICFQDGSIINTDLVVMAAGIRPNIEIAKKSGIKTNRGIIINERMETNIQDIYAVGECAEHNGIVYGLVKPLYEQGEILAKHLCEKPTEAYSGSILSTQLKVSGVDVFSVGQIHQTSDMRSITAFDEISSTYKKILFRDDKAIGAVLFGETSSGPRLKDMISKAKFLSDKEKIHLMQPVNIQDSYAACLGGNEYVCTCNNVSKDNIVEQVIRNDLQTVDEIKHCTKASSSCGGCKPVVKELLTYIRSDHFHESIADRTFCPCTNLTEDEVVHTIQTKNLLTTEQIRDQLGWHNKKGCTTCESALNYYLEMIYPDSDHNESFIFFEEKINAIRQTNGLYTIIPQLYGGKIDGEQLDKISKVLIQFHLPPAILQDRRIALKDIPKQDLLAVCSALDMKLFSFTENMLKSVEANSTGKALSLAQFIEEKTEYLMMPHPVEIKIIDCTETNQSKHSADLLISEVNNDWEIHISDPESLDYQLFTVTNTLAEARKIVLSFIQYFRQSANYKESIANWTNRVGMIHIREVLFNKELQNLLLARLIEDQSNRKKKMANHLY</sequence>
<dbReference type="PANTHER" id="PTHR43809:SF1">
    <property type="entry name" value="NITRITE REDUCTASE (NADH) LARGE SUBUNIT"/>
    <property type="match status" value="1"/>
</dbReference>
<dbReference type="InterPro" id="IPR016156">
    <property type="entry name" value="FAD/NAD-linked_Rdtase_dimer_sf"/>
</dbReference>
<proteinExistence type="inferred from homology"/>
<dbReference type="Pfam" id="PF07992">
    <property type="entry name" value="Pyr_redox_2"/>
    <property type="match status" value="1"/>
</dbReference>
<keyword evidence="10" id="KW-0274">FAD</keyword>
<evidence type="ECO:0000256" key="1">
    <source>
        <dbReference type="ARBA" id="ARBA00001929"/>
    </source>
</evidence>
<evidence type="ECO:0000256" key="13">
    <source>
        <dbReference type="ARBA" id="ARBA00023014"/>
    </source>
</evidence>
<keyword evidence="8" id="KW-0001">2Fe-2S</keyword>
<dbReference type="GO" id="GO:0050661">
    <property type="term" value="F:NADP binding"/>
    <property type="evidence" value="ECO:0007669"/>
    <property type="project" value="InterPro"/>
</dbReference>
<keyword evidence="11" id="KW-0560">Oxidoreductase</keyword>
<keyword evidence="14" id="KW-0534">Nitrate assimilation</keyword>
<evidence type="ECO:0000256" key="7">
    <source>
        <dbReference type="ARBA" id="ARBA00022630"/>
    </source>
</evidence>
<comment type="similarity">
    <text evidence="5">Belongs to the nitrite and sulfite reductase 4Fe-4S domain family.</text>
</comment>
<evidence type="ECO:0000259" key="17">
    <source>
        <dbReference type="Pfam" id="PF07992"/>
    </source>
</evidence>
<evidence type="ECO:0000256" key="2">
    <source>
        <dbReference type="ARBA" id="ARBA00001966"/>
    </source>
</evidence>
<dbReference type="Pfam" id="PF04324">
    <property type="entry name" value="Fer2_BFD"/>
    <property type="match status" value="2"/>
</dbReference>
<dbReference type="InterPro" id="IPR023753">
    <property type="entry name" value="FAD/NAD-binding_dom"/>
</dbReference>
<protein>
    <submittedName>
        <fullName evidence="19">NAD(P)/FAD-dependent oxidoreductase</fullName>
    </submittedName>
</protein>
<dbReference type="InterPro" id="IPR007419">
    <property type="entry name" value="BFD-like_2Fe2S-bd_dom"/>
</dbReference>
<dbReference type="NCBIfam" id="TIGR02374">
    <property type="entry name" value="nitri_red_nirB"/>
    <property type="match status" value="1"/>
</dbReference>
<dbReference type="PRINTS" id="PR00368">
    <property type="entry name" value="FADPNR"/>
</dbReference>
<dbReference type="InterPro" id="IPR045854">
    <property type="entry name" value="NO2/SO3_Rdtase_4Fe4S_sf"/>
</dbReference>
<dbReference type="Gene3D" id="1.10.10.1100">
    <property type="entry name" value="BFD-like [2Fe-2S]-binding domain"/>
    <property type="match status" value="1"/>
</dbReference>
<evidence type="ECO:0000256" key="10">
    <source>
        <dbReference type="ARBA" id="ARBA00022827"/>
    </source>
</evidence>
<dbReference type="Proteomes" id="UP000480246">
    <property type="component" value="Unassembled WGS sequence"/>
</dbReference>
<comment type="cofactor">
    <cofactor evidence="15">
        <name>[2Fe-2S] cluster</name>
        <dbReference type="ChEBI" id="CHEBI:190135"/>
    </cofactor>
</comment>
<dbReference type="InterPro" id="IPR036188">
    <property type="entry name" value="FAD/NAD-bd_sf"/>
</dbReference>
<evidence type="ECO:0000256" key="5">
    <source>
        <dbReference type="ARBA" id="ARBA00010429"/>
    </source>
</evidence>
<feature type="domain" description="BFD-like [2Fe-2S]-binding" evidence="16">
    <location>
        <begin position="479"/>
        <end position="528"/>
    </location>
</feature>
<comment type="pathway">
    <text evidence="4">Nitrogen metabolism; nitrate reduction (assimilation).</text>
</comment>
<organism evidence="19 20">
    <name type="scientific">Gracilibacillus oryzae</name>
    <dbReference type="NCBI Taxonomy" id="1672701"/>
    <lineage>
        <taxon>Bacteria</taxon>
        <taxon>Bacillati</taxon>
        <taxon>Bacillota</taxon>
        <taxon>Bacilli</taxon>
        <taxon>Bacillales</taxon>
        <taxon>Bacillaceae</taxon>
        <taxon>Gracilibacillus</taxon>
    </lineage>
</organism>
<dbReference type="PRINTS" id="PR00411">
    <property type="entry name" value="PNDRDTASEI"/>
</dbReference>
<feature type="domain" description="FAD/NAD(P)-binding" evidence="17">
    <location>
        <begin position="5"/>
        <end position="280"/>
    </location>
</feature>
<dbReference type="PANTHER" id="PTHR43809">
    <property type="entry name" value="NITRITE REDUCTASE (NADH) LARGE SUBUNIT"/>
    <property type="match status" value="1"/>
</dbReference>
<dbReference type="OrthoDB" id="9802028at2"/>
<evidence type="ECO:0000256" key="6">
    <source>
        <dbReference type="ARBA" id="ARBA00022617"/>
    </source>
</evidence>
<comment type="cofactor">
    <cofactor evidence="3">
        <name>FAD</name>
        <dbReference type="ChEBI" id="CHEBI:57692"/>
    </cofactor>
</comment>
<keyword evidence="13" id="KW-0411">Iron-sulfur</keyword>
<comment type="cofactor">
    <cofactor evidence="1">
        <name>siroheme</name>
        <dbReference type="ChEBI" id="CHEBI:60052"/>
    </cofactor>
</comment>
<evidence type="ECO:0000256" key="15">
    <source>
        <dbReference type="ARBA" id="ARBA00034078"/>
    </source>
</evidence>
<evidence type="ECO:0000256" key="12">
    <source>
        <dbReference type="ARBA" id="ARBA00023004"/>
    </source>
</evidence>
<dbReference type="RefSeq" id="WP_153401450.1">
    <property type="nucleotide sequence ID" value="NZ_ML762425.1"/>
</dbReference>
<dbReference type="FunFam" id="3.50.50.60:FF:000033">
    <property type="entry name" value="Nitrite reductase [NAD(P)H], large subunit"/>
    <property type="match status" value="1"/>
</dbReference>
<feature type="domain" description="BFD-like [2Fe-2S]-binding" evidence="16">
    <location>
        <begin position="413"/>
        <end position="461"/>
    </location>
</feature>
<dbReference type="InterPro" id="IPR012744">
    <property type="entry name" value="Nitri_red_NirB"/>
</dbReference>
<evidence type="ECO:0000259" key="18">
    <source>
        <dbReference type="Pfam" id="PF18267"/>
    </source>
</evidence>
<dbReference type="InterPro" id="IPR041575">
    <property type="entry name" value="Rubredoxin_C"/>
</dbReference>
<keyword evidence="6" id="KW-0349">Heme</keyword>
<name>A0A7C8GVM9_9BACI</name>
<evidence type="ECO:0000256" key="3">
    <source>
        <dbReference type="ARBA" id="ARBA00001974"/>
    </source>
</evidence>
<feature type="domain" description="NADH-rubredoxin oxidoreductase C-terminal" evidence="18">
    <location>
        <begin position="316"/>
        <end position="382"/>
    </location>
</feature>
<evidence type="ECO:0000259" key="16">
    <source>
        <dbReference type="Pfam" id="PF04324"/>
    </source>
</evidence>
<dbReference type="Gene3D" id="3.30.390.30">
    <property type="match status" value="1"/>
</dbReference>
<comment type="cofactor">
    <cofactor evidence="2">
        <name>[4Fe-4S] cluster</name>
        <dbReference type="ChEBI" id="CHEBI:49883"/>
    </cofactor>
</comment>
<evidence type="ECO:0000256" key="9">
    <source>
        <dbReference type="ARBA" id="ARBA00022723"/>
    </source>
</evidence>
<dbReference type="FunFam" id="1.10.10.1100:FF:000002">
    <property type="entry name" value="Nitrite reductase large subunit"/>
    <property type="match status" value="1"/>
</dbReference>
<dbReference type="Pfam" id="PF18267">
    <property type="entry name" value="Rubredoxin_C"/>
    <property type="match status" value="1"/>
</dbReference>
<keyword evidence="20" id="KW-1185">Reference proteome</keyword>